<protein>
    <submittedName>
        <fullName evidence="1">Uncharacterized protein</fullName>
    </submittedName>
</protein>
<dbReference type="RefSeq" id="WP_317944292.1">
    <property type="nucleotide sequence ID" value="NZ_JAUBDI010000010.1"/>
</dbReference>
<name>A0ABU4G9V6_9BACL</name>
<reference evidence="1 2" key="1">
    <citation type="submission" date="2023-06" db="EMBL/GenBank/DDBJ databases">
        <title>Sporosarcina sp. nov., isolated from Korean traditional fermented seafood 'Jeotgal'.</title>
        <authorList>
            <person name="Yang A.I."/>
            <person name="Shin N.-R."/>
        </authorList>
    </citation>
    <scope>NUCLEOTIDE SEQUENCE [LARGE SCALE GENOMIC DNA]</scope>
    <source>
        <strain evidence="1 2">KCTC13119</strain>
    </source>
</reference>
<sequence>MKNVMTRAWEIAKDGAAKFGGKVKEYFAQALVMAWAEIKKGVEKLEKNFAMIETLSGSRNHKTWVAEITGTHPKFKYNREFIEAWDEWTGAKEFKLYNGKVYEVCNGGNRSYVKVENGEVEEITGGQLAEIFA</sequence>
<gene>
    <name evidence="1" type="ORF">QT711_11180</name>
</gene>
<accession>A0ABU4G9V6</accession>
<evidence type="ECO:0000313" key="1">
    <source>
        <dbReference type="EMBL" id="MDW0113750.1"/>
    </source>
</evidence>
<comment type="caution">
    <text evidence="1">The sequence shown here is derived from an EMBL/GenBank/DDBJ whole genome shotgun (WGS) entry which is preliminary data.</text>
</comment>
<proteinExistence type="predicted"/>
<keyword evidence="2" id="KW-1185">Reference proteome</keyword>
<dbReference type="Proteomes" id="UP001282284">
    <property type="component" value="Unassembled WGS sequence"/>
</dbReference>
<dbReference type="EMBL" id="JAUBDI010000010">
    <property type="protein sequence ID" value="MDW0113750.1"/>
    <property type="molecule type" value="Genomic_DNA"/>
</dbReference>
<organism evidence="1 2">
    <name type="scientific">Sporosarcina saromensis</name>
    <dbReference type="NCBI Taxonomy" id="359365"/>
    <lineage>
        <taxon>Bacteria</taxon>
        <taxon>Bacillati</taxon>
        <taxon>Bacillota</taxon>
        <taxon>Bacilli</taxon>
        <taxon>Bacillales</taxon>
        <taxon>Caryophanaceae</taxon>
        <taxon>Sporosarcina</taxon>
    </lineage>
</organism>
<dbReference type="InterPro" id="IPR010878">
    <property type="entry name" value="Gp111"/>
</dbReference>
<dbReference type="Pfam" id="PF07410">
    <property type="entry name" value="Phage_Gp111"/>
    <property type="match status" value="1"/>
</dbReference>
<evidence type="ECO:0000313" key="2">
    <source>
        <dbReference type="Proteomes" id="UP001282284"/>
    </source>
</evidence>